<dbReference type="AlphaFoldDB" id="A0A364RBE9"/>
<protein>
    <submittedName>
        <fullName evidence="2">Uncharacterized protein</fullName>
    </submittedName>
</protein>
<name>A0A364RBE9_9BACT</name>
<organism evidence="2 3">
    <name type="scientific">Pontibacter arcticus</name>
    <dbReference type="NCBI Taxonomy" id="2080288"/>
    <lineage>
        <taxon>Bacteria</taxon>
        <taxon>Pseudomonadati</taxon>
        <taxon>Bacteroidota</taxon>
        <taxon>Cytophagia</taxon>
        <taxon>Cytophagales</taxon>
        <taxon>Hymenobacteraceae</taxon>
        <taxon>Pontibacter</taxon>
    </lineage>
</organism>
<keyword evidence="1" id="KW-1133">Transmembrane helix</keyword>
<evidence type="ECO:0000256" key="1">
    <source>
        <dbReference type="SAM" id="Phobius"/>
    </source>
</evidence>
<dbReference type="Proteomes" id="UP000251692">
    <property type="component" value="Unassembled WGS sequence"/>
</dbReference>
<feature type="transmembrane region" description="Helical" evidence="1">
    <location>
        <begin position="143"/>
        <end position="160"/>
    </location>
</feature>
<comment type="caution">
    <text evidence="2">The sequence shown here is derived from an EMBL/GenBank/DDBJ whole genome shotgun (WGS) entry which is preliminary data.</text>
</comment>
<evidence type="ECO:0000313" key="2">
    <source>
        <dbReference type="EMBL" id="RAU81567.1"/>
    </source>
</evidence>
<dbReference type="OrthoDB" id="1523880at2"/>
<feature type="transmembrane region" description="Helical" evidence="1">
    <location>
        <begin position="218"/>
        <end position="237"/>
    </location>
</feature>
<feature type="transmembrane region" description="Helical" evidence="1">
    <location>
        <begin position="57"/>
        <end position="77"/>
    </location>
</feature>
<dbReference type="RefSeq" id="WP_112306857.1">
    <property type="nucleotide sequence ID" value="NZ_QMDV01000005.1"/>
</dbReference>
<feature type="transmembrane region" description="Helical" evidence="1">
    <location>
        <begin position="172"/>
        <end position="192"/>
    </location>
</feature>
<keyword evidence="1" id="KW-0812">Transmembrane</keyword>
<feature type="transmembrane region" description="Helical" evidence="1">
    <location>
        <begin position="20"/>
        <end position="45"/>
    </location>
</feature>
<dbReference type="EMBL" id="QMDV01000005">
    <property type="protein sequence ID" value="RAU81567.1"/>
    <property type="molecule type" value="Genomic_DNA"/>
</dbReference>
<keyword evidence="1" id="KW-0472">Membrane</keyword>
<accession>A0A364RBE9</accession>
<sequence length="244" mass="27185">MKDQFNITRLGHFLKRQLYFNISSMWVAIAAIAGALIFISALVTYFSHRPIVALAPWYAMVFFIGGNIFAASIFNEMHAPQKSYAFLTLPVSALEKLAAAWLITVPLFILTVGLGMIAMLSLVGLIAGQMHEVQELFAHDIPIMLKIFAVVQSIFLLGATTFRGNNFLKTHLAIFLTITFLAGFSVLLVYVLTNKTGIVVSGESGEFKDTVKFIFEQIMPYVVTFVLGPYLLVVAYFKLKERQV</sequence>
<evidence type="ECO:0000313" key="3">
    <source>
        <dbReference type="Proteomes" id="UP000251692"/>
    </source>
</evidence>
<feature type="transmembrane region" description="Helical" evidence="1">
    <location>
        <begin position="98"/>
        <end position="123"/>
    </location>
</feature>
<reference evidence="2 3" key="1">
    <citation type="submission" date="2018-06" db="EMBL/GenBank/DDBJ databases">
        <authorList>
            <person name="Liu Z.-W."/>
        </authorList>
    </citation>
    <scope>NUCLEOTIDE SEQUENCE [LARGE SCALE GENOMIC DNA]</scope>
    <source>
        <strain evidence="2 3">2b14</strain>
    </source>
</reference>
<gene>
    <name evidence="2" type="ORF">DP923_15815</name>
</gene>
<reference evidence="2 3" key="2">
    <citation type="submission" date="2018-07" db="EMBL/GenBank/DDBJ databases">
        <title>Pontibacter sp. 2b14 genomic sequence and assembly.</title>
        <authorList>
            <person name="Du Z.-J."/>
        </authorList>
    </citation>
    <scope>NUCLEOTIDE SEQUENCE [LARGE SCALE GENOMIC DNA]</scope>
    <source>
        <strain evidence="2 3">2b14</strain>
    </source>
</reference>
<keyword evidence="3" id="KW-1185">Reference proteome</keyword>
<proteinExistence type="predicted"/>